<evidence type="ECO:0000256" key="1">
    <source>
        <dbReference type="SAM" id="SignalP"/>
    </source>
</evidence>
<dbReference type="GO" id="GO:0016853">
    <property type="term" value="F:isomerase activity"/>
    <property type="evidence" value="ECO:0007669"/>
    <property type="project" value="UniProtKB-KW"/>
</dbReference>
<dbReference type="InterPro" id="IPR036237">
    <property type="entry name" value="Xyl_isomerase-like_sf"/>
</dbReference>
<evidence type="ECO:0000313" key="3">
    <source>
        <dbReference type="EMBL" id="MBO8448946.1"/>
    </source>
</evidence>
<protein>
    <submittedName>
        <fullName evidence="3">Sugar phosphate isomerase/epimerase</fullName>
    </submittedName>
</protein>
<gene>
    <name evidence="3" type="ORF">IAC29_06725</name>
</gene>
<keyword evidence="1" id="KW-0732">Signal</keyword>
<proteinExistence type="predicted"/>
<reference evidence="3" key="1">
    <citation type="submission" date="2020-10" db="EMBL/GenBank/DDBJ databases">
        <authorList>
            <person name="Gilroy R."/>
        </authorList>
    </citation>
    <scope>NUCLEOTIDE SEQUENCE</scope>
    <source>
        <strain evidence="3">20514</strain>
    </source>
</reference>
<feature type="domain" description="Xylose isomerase-like TIM barrel" evidence="2">
    <location>
        <begin position="59"/>
        <end position="291"/>
    </location>
</feature>
<sequence length="312" mass="34481">MKTRAIISACAAVILAVSCSQASDNGTAVKKDIAVQLYSVRSLVGAFGNNPGDYRPLLDTLSKMGYTAIEAASYADGKIYGADPAQFKADVEAAGLEVLSSHCNKYLSKEEIATGDFSSSLEWWDECIAAHKAAGMKYLVMPYLGVPATLKELQAYCDYFNEVGRRCAENGIKFGYHNHSHEFRKVEGKEVMFDYMLQHTDPDYVFFEMDVYWAVIGDASPVDYFRKYPGRFKVLHIKDSREIGQSGMVGFDAIFGNAGVAGVENIVVEVERYSYDDILRSIKESIDYLEAAPFVPVSYGNGPDLDDREGKS</sequence>
<dbReference type="SUPFAM" id="SSF51658">
    <property type="entry name" value="Xylose isomerase-like"/>
    <property type="match status" value="1"/>
</dbReference>
<feature type="chain" id="PRO_5038847274" evidence="1">
    <location>
        <begin position="23"/>
        <end position="312"/>
    </location>
</feature>
<dbReference type="PANTHER" id="PTHR12110">
    <property type="entry name" value="HYDROXYPYRUVATE ISOMERASE"/>
    <property type="match status" value="1"/>
</dbReference>
<dbReference type="InterPro" id="IPR050312">
    <property type="entry name" value="IolE/XylAMocC-like"/>
</dbReference>
<accession>A0A9D9ELW2</accession>
<dbReference type="EMBL" id="JADIMQ010000094">
    <property type="protein sequence ID" value="MBO8448946.1"/>
    <property type="molecule type" value="Genomic_DNA"/>
</dbReference>
<keyword evidence="3" id="KW-0413">Isomerase</keyword>
<dbReference type="PROSITE" id="PS51257">
    <property type="entry name" value="PROKAR_LIPOPROTEIN"/>
    <property type="match status" value="1"/>
</dbReference>
<dbReference type="Pfam" id="PF01261">
    <property type="entry name" value="AP_endonuc_2"/>
    <property type="match status" value="1"/>
</dbReference>
<dbReference type="InterPro" id="IPR013022">
    <property type="entry name" value="Xyl_isomerase-like_TIM-brl"/>
</dbReference>
<comment type="caution">
    <text evidence="3">The sequence shown here is derived from an EMBL/GenBank/DDBJ whole genome shotgun (WGS) entry which is preliminary data.</text>
</comment>
<dbReference type="AlphaFoldDB" id="A0A9D9ELW2"/>
<evidence type="ECO:0000313" key="4">
    <source>
        <dbReference type="Proteomes" id="UP000810252"/>
    </source>
</evidence>
<dbReference type="Gene3D" id="3.20.20.150">
    <property type="entry name" value="Divalent-metal-dependent TIM barrel enzymes"/>
    <property type="match status" value="1"/>
</dbReference>
<evidence type="ECO:0000259" key="2">
    <source>
        <dbReference type="Pfam" id="PF01261"/>
    </source>
</evidence>
<dbReference type="PANTHER" id="PTHR12110:SF41">
    <property type="entry name" value="INOSOSE DEHYDRATASE"/>
    <property type="match status" value="1"/>
</dbReference>
<feature type="signal peptide" evidence="1">
    <location>
        <begin position="1"/>
        <end position="22"/>
    </location>
</feature>
<dbReference type="Proteomes" id="UP000810252">
    <property type="component" value="Unassembled WGS sequence"/>
</dbReference>
<reference evidence="3" key="2">
    <citation type="journal article" date="2021" name="PeerJ">
        <title>Extensive microbial diversity within the chicken gut microbiome revealed by metagenomics and culture.</title>
        <authorList>
            <person name="Gilroy R."/>
            <person name="Ravi A."/>
            <person name="Getino M."/>
            <person name="Pursley I."/>
            <person name="Horton D.L."/>
            <person name="Alikhan N.F."/>
            <person name="Baker D."/>
            <person name="Gharbi K."/>
            <person name="Hall N."/>
            <person name="Watson M."/>
            <person name="Adriaenssens E.M."/>
            <person name="Foster-Nyarko E."/>
            <person name="Jarju S."/>
            <person name="Secka A."/>
            <person name="Antonio M."/>
            <person name="Oren A."/>
            <person name="Chaudhuri R.R."/>
            <person name="La Ragione R."/>
            <person name="Hildebrand F."/>
            <person name="Pallen M.J."/>
        </authorList>
    </citation>
    <scope>NUCLEOTIDE SEQUENCE</scope>
    <source>
        <strain evidence="3">20514</strain>
    </source>
</reference>
<name>A0A9D9ELW2_9BACT</name>
<organism evidence="3 4">
    <name type="scientific">Candidatus Cryptobacteroides merdigallinarum</name>
    <dbReference type="NCBI Taxonomy" id="2840770"/>
    <lineage>
        <taxon>Bacteria</taxon>
        <taxon>Pseudomonadati</taxon>
        <taxon>Bacteroidota</taxon>
        <taxon>Bacteroidia</taxon>
        <taxon>Bacteroidales</taxon>
        <taxon>Candidatus Cryptobacteroides</taxon>
    </lineage>
</organism>